<evidence type="ECO:0000313" key="6">
    <source>
        <dbReference type="EMBL" id="PON23090.1"/>
    </source>
</evidence>
<dbReference type="GO" id="GO:0005634">
    <property type="term" value="C:nucleus"/>
    <property type="evidence" value="ECO:0007669"/>
    <property type="project" value="UniProtKB-SubCell"/>
</dbReference>
<dbReference type="GO" id="GO:0000981">
    <property type="term" value="F:DNA-binding transcription factor activity, RNA polymerase II-specific"/>
    <property type="evidence" value="ECO:0007669"/>
    <property type="project" value="InterPro"/>
</dbReference>
<dbReference type="InterPro" id="IPR050613">
    <property type="entry name" value="Sec_Metabolite_Reg"/>
</dbReference>
<dbReference type="PANTHER" id="PTHR31001">
    <property type="entry name" value="UNCHARACTERIZED TRANSCRIPTIONAL REGULATORY PROTEIN"/>
    <property type="match status" value="1"/>
</dbReference>
<dbReference type="RefSeq" id="XP_018657521.1">
    <property type="nucleotide sequence ID" value="XM_018809253.1"/>
</dbReference>
<name>A0A2P4ZFL6_9HYPO</name>
<dbReference type="PROSITE" id="PS50048">
    <property type="entry name" value="ZN2_CY6_FUNGAL_2"/>
    <property type="match status" value="1"/>
</dbReference>
<evidence type="ECO:0000259" key="5">
    <source>
        <dbReference type="PROSITE" id="PS50048"/>
    </source>
</evidence>
<accession>A0A2P4ZFL6</accession>
<proteinExistence type="predicted"/>
<feature type="compositionally biased region" description="Polar residues" evidence="4">
    <location>
        <begin position="61"/>
        <end position="73"/>
    </location>
</feature>
<gene>
    <name evidence="6" type="ORF">TGAM01_v208095</name>
</gene>
<protein>
    <recommendedName>
        <fullName evidence="5">Zn(2)-C6 fungal-type domain-containing protein</fullName>
    </recommendedName>
</protein>
<dbReference type="InterPro" id="IPR036864">
    <property type="entry name" value="Zn2-C6_fun-type_DNA-bd_sf"/>
</dbReference>
<evidence type="ECO:0000256" key="4">
    <source>
        <dbReference type="SAM" id="MobiDB-lite"/>
    </source>
</evidence>
<dbReference type="GO" id="GO:0008270">
    <property type="term" value="F:zinc ion binding"/>
    <property type="evidence" value="ECO:0007669"/>
    <property type="project" value="InterPro"/>
</dbReference>
<dbReference type="EMBL" id="JPDN02000032">
    <property type="protein sequence ID" value="PON23090.1"/>
    <property type="molecule type" value="Genomic_DNA"/>
</dbReference>
<dbReference type="CDD" id="cd00067">
    <property type="entry name" value="GAL4"/>
    <property type="match status" value="1"/>
</dbReference>
<dbReference type="PANTHER" id="PTHR31001:SF40">
    <property type="entry name" value="ZN(II)2CYS6 TRANSCRIPTION FACTOR (EUROFUNG)"/>
    <property type="match status" value="1"/>
</dbReference>
<dbReference type="InterPro" id="IPR007219">
    <property type="entry name" value="XnlR_reg_dom"/>
</dbReference>
<dbReference type="Proteomes" id="UP000054821">
    <property type="component" value="Unassembled WGS sequence"/>
</dbReference>
<evidence type="ECO:0000256" key="2">
    <source>
        <dbReference type="ARBA" id="ARBA00022723"/>
    </source>
</evidence>
<dbReference type="AlphaFoldDB" id="A0A2P4ZFL6"/>
<keyword evidence="3" id="KW-0539">Nucleus</keyword>
<evidence type="ECO:0000256" key="1">
    <source>
        <dbReference type="ARBA" id="ARBA00004123"/>
    </source>
</evidence>
<dbReference type="GO" id="GO:0006351">
    <property type="term" value="P:DNA-templated transcription"/>
    <property type="evidence" value="ECO:0007669"/>
    <property type="project" value="InterPro"/>
</dbReference>
<dbReference type="Gene3D" id="4.10.240.10">
    <property type="entry name" value="Zn(2)-C6 fungal-type DNA-binding domain"/>
    <property type="match status" value="1"/>
</dbReference>
<dbReference type="SUPFAM" id="SSF57701">
    <property type="entry name" value="Zn2/Cys6 DNA-binding domain"/>
    <property type="match status" value="1"/>
</dbReference>
<comment type="subcellular location">
    <subcellularLocation>
        <location evidence="1">Nucleus</location>
    </subcellularLocation>
</comment>
<reference evidence="6 7" key="1">
    <citation type="journal article" date="2016" name="Genome Announc.">
        <title>Draft Whole-Genome Sequence of Trichoderma gamsii T6085, a Promising Biocontrol Agent of Fusarium Head Blight on Wheat.</title>
        <authorList>
            <person name="Baroncelli R."/>
            <person name="Zapparata A."/>
            <person name="Piaggeschi G."/>
            <person name="Sarrocco S."/>
            <person name="Vannacci G."/>
        </authorList>
    </citation>
    <scope>NUCLEOTIDE SEQUENCE [LARGE SCALE GENOMIC DNA]</scope>
    <source>
        <strain evidence="6 7">T6085</strain>
    </source>
</reference>
<feature type="region of interest" description="Disordered" evidence="4">
    <location>
        <begin position="58"/>
        <end position="83"/>
    </location>
</feature>
<dbReference type="CDD" id="cd12148">
    <property type="entry name" value="fungal_TF_MHR"/>
    <property type="match status" value="1"/>
</dbReference>
<sequence>MDQPHESTLNAPFPRTKNGRLAACEPCQKRKYACDRSLPACLRCQRSRVKRPCRYLAASPQHPQSSDNSSNAHSMCPPNDPTLDSLPPSSIFEAVELTSNGPTLNPLNESNVLSHYESVPPNPSSLADERSSLLGVDIDDLQTALDALSCLPSLEAEQILGKAHVINMFNGWLPFSTTQILTELRRTYPSAFRQDQQREHLKELALTIFSNTAEALSNDQDYLSEDWYTSFSGTRIRWEIIGLLFSSWAIFSVHNRVHISQYRPRVLVAKFFDIMKSCIRFCHLAKASNLFLLYLLYRTSIVSSIVDGPDNANFWKLHSDTVSLACSLRLHAMPDSSLQDRHSKKQSERRLFTAIYVLDKSGAIFSGKIPLLTSQYCSTALPLDICDTILLHKKPAQTANPPSLEVDNYGWNTGGEIYSTTTLRARSLIAHLKEEILIIALNNKRKILPDLIKLKLKQVYTYSQLPSWLQLSDGDEKSKSPVPRVLYTKLFIRLEHLQNLYLIERLSHHMQPEATQNLTNICLDIISVTVAFWTRNDCLVGMEGDYEWFITGYAVPAAVTLCKTLLLAHDDGPSISSTPTSAIIQQLSLLNAFTEWLMLRVPCTDRCSKASSLIMRILDQVLNISPRTAAGIVQDTTSRRSTSHIIHPHDLNEIDTFNWLE</sequence>
<dbReference type="Pfam" id="PF04082">
    <property type="entry name" value="Fungal_trans"/>
    <property type="match status" value="1"/>
</dbReference>
<dbReference type="InterPro" id="IPR001138">
    <property type="entry name" value="Zn2Cys6_DnaBD"/>
</dbReference>
<dbReference type="GeneID" id="29989336"/>
<organism evidence="6 7">
    <name type="scientific">Trichoderma gamsii</name>
    <dbReference type="NCBI Taxonomy" id="398673"/>
    <lineage>
        <taxon>Eukaryota</taxon>
        <taxon>Fungi</taxon>
        <taxon>Dikarya</taxon>
        <taxon>Ascomycota</taxon>
        <taxon>Pezizomycotina</taxon>
        <taxon>Sordariomycetes</taxon>
        <taxon>Hypocreomycetidae</taxon>
        <taxon>Hypocreales</taxon>
        <taxon>Hypocreaceae</taxon>
        <taxon>Trichoderma</taxon>
    </lineage>
</organism>
<dbReference type="Pfam" id="PF00172">
    <property type="entry name" value="Zn_clus"/>
    <property type="match status" value="1"/>
</dbReference>
<evidence type="ECO:0000256" key="3">
    <source>
        <dbReference type="ARBA" id="ARBA00023242"/>
    </source>
</evidence>
<keyword evidence="7" id="KW-1185">Reference proteome</keyword>
<keyword evidence="2" id="KW-0479">Metal-binding</keyword>
<dbReference type="GO" id="GO:0003677">
    <property type="term" value="F:DNA binding"/>
    <property type="evidence" value="ECO:0007669"/>
    <property type="project" value="InterPro"/>
</dbReference>
<dbReference type="SMART" id="SM00906">
    <property type="entry name" value="Fungal_trans"/>
    <property type="match status" value="1"/>
</dbReference>
<dbReference type="STRING" id="398673.A0A2P4ZFL6"/>
<feature type="domain" description="Zn(2)-C6 fungal-type" evidence="5">
    <location>
        <begin position="23"/>
        <end position="55"/>
    </location>
</feature>
<evidence type="ECO:0000313" key="7">
    <source>
        <dbReference type="Proteomes" id="UP000054821"/>
    </source>
</evidence>
<comment type="caution">
    <text evidence="6">The sequence shown here is derived from an EMBL/GenBank/DDBJ whole genome shotgun (WGS) entry which is preliminary data.</text>
</comment>